<dbReference type="Proteomes" id="UP000019132">
    <property type="component" value="Unassembled WGS sequence"/>
</dbReference>
<dbReference type="eggNOG" id="ENOG502RMIQ">
    <property type="taxonomic scope" value="Eukaryota"/>
</dbReference>
<dbReference type="SMART" id="SM00456">
    <property type="entry name" value="WW"/>
    <property type="match status" value="2"/>
</dbReference>
<sequence length="778" mass="85475">MSSSTAAVSPFAQSERMAATRTASCGGDDADTQQQHAALVARGRALLENYRERRLHYESDQELRAHSAVVNGEPHESGVVVKTQQLLSTSVSENNNSGGGGVADKEISSWSELVHVQLQNTLLLDAMETRVQDLYSSLLPGKEQDPAQRDSHFASTCDALSQLVQQKRVVEDAMVSFTAAMGPPLVLDSDTDESGDEEQPVPMVNAEKIKATGKKSHKWISQQQLRDLVDVKTEALQREVDESKMFIADLKAKVHAYKSESVQSNGKSRSVFADSITDEPPVVAAATEKEPNNDAYHEYYVAGAEREIRKLQSALLEKEELLISLRTSLEHVMLDHGRLEQELKRSCVAIDQLSAEHNHIQKAAADAKALLNRAYSVKARQLDQLCSNIDLPTQWQQVTDAKNGIVYFQQRGHAPQLEDPRVLLAVRQYNIGRKVPSASSSPRSSSGQSEAQDRRSSSGSRHESVDLSTTACEDIPEPPDDGCKHQIDDFATPLPEGWEMRATAAGSVFFVNRQTNVTTWNDPRETLGGGQSKAPGSLRRVKIPFAERKQGHGGHENTVTSYRPPSSDILSEEDGVQYFDVVFKERGPIGIHFQANSPDAGATVRRLLPGTAAINTGILRPFDRLIAVNHNPVDTASFRHVMILLQGGLRPLTLTFKRELQQQRGERSSSTSAQGGRTQSASMDADLDEEVVLDADADEHETPDHSSQRRRSSRDFLHRRSSAQDVTNQRESAPSRASSSASHDGDADGDSVADKIITNLFSFFWTPPEPLTGEVQTV</sequence>
<feature type="region of interest" description="Disordered" evidence="5">
    <location>
        <begin position="1"/>
        <end position="30"/>
    </location>
</feature>
<dbReference type="GO" id="GO:0003713">
    <property type="term" value="F:transcription coactivator activity"/>
    <property type="evidence" value="ECO:0007669"/>
    <property type="project" value="TreeGrafter"/>
</dbReference>
<keyword evidence="4" id="KW-0539">Nucleus</keyword>
<dbReference type="Pfam" id="PF00595">
    <property type="entry name" value="PDZ"/>
    <property type="match status" value="1"/>
</dbReference>
<dbReference type="PROSITE" id="PS01159">
    <property type="entry name" value="WW_DOMAIN_1"/>
    <property type="match status" value="1"/>
</dbReference>
<feature type="compositionally biased region" description="Acidic residues" evidence="5">
    <location>
        <begin position="685"/>
        <end position="699"/>
    </location>
</feature>
<evidence type="ECO:0008006" key="10">
    <source>
        <dbReference type="Google" id="ProtNLM"/>
    </source>
</evidence>
<keyword evidence="3" id="KW-0963">Cytoplasm</keyword>
<dbReference type="Gene3D" id="2.30.42.10">
    <property type="match status" value="1"/>
</dbReference>
<dbReference type="InterPro" id="IPR051583">
    <property type="entry name" value="YAP1"/>
</dbReference>
<dbReference type="SMART" id="SM00228">
    <property type="entry name" value="PDZ"/>
    <property type="match status" value="1"/>
</dbReference>
<feature type="region of interest" description="Disordered" evidence="5">
    <location>
        <begin position="434"/>
        <end position="483"/>
    </location>
</feature>
<accession>K3WDA0</accession>
<dbReference type="Pfam" id="PF00397">
    <property type="entry name" value="WW"/>
    <property type="match status" value="1"/>
</dbReference>
<dbReference type="EnsemblProtists" id="PYU1_T002941">
    <property type="protein sequence ID" value="PYU1_T002941"/>
    <property type="gene ID" value="PYU1_G002938"/>
</dbReference>
<dbReference type="GO" id="GO:0035329">
    <property type="term" value="P:hippo signaling"/>
    <property type="evidence" value="ECO:0007669"/>
    <property type="project" value="TreeGrafter"/>
</dbReference>
<dbReference type="AlphaFoldDB" id="K3WDA0"/>
<dbReference type="InterPro" id="IPR001202">
    <property type="entry name" value="WW_dom"/>
</dbReference>
<evidence type="ECO:0000313" key="8">
    <source>
        <dbReference type="EnsemblProtists" id="PYU1_T002941"/>
    </source>
</evidence>
<evidence type="ECO:0000256" key="1">
    <source>
        <dbReference type="ARBA" id="ARBA00004123"/>
    </source>
</evidence>
<dbReference type="InterPro" id="IPR036020">
    <property type="entry name" value="WW_dom_sf"/>
</dbReference>
<dbReference type="GO" id="GO:0005634">
    <property type="term" value="C:nucleus"/>
    <property type="evidence" value="ECO:0007669"/>
    <property type="project" value="UniProtKB-SubCell"/>
</dbReference>
<dbReference type="InParanoid" id="K3WDA0"/>
<feature type="compositionally biased region" description="Basic and acidic residues" evidence="5">
    <location>
        <begin position="451"/>
        <end position="465"/>
    </location>
</feature>
<evidence type="ECO:0000256" key="4">
    <source>
        <dbReference type="ARBA" id="ARBA00023242"/>
    </source>
</evidence>
<reference evidence="8" key="3">
    <citation type="submission" date="2015-02" db="UniProtKB">
        <authorList>
            <consortium name="EnsemblProtists"/>
        </authorList>
    </citation>
    <scope>IDENTIFICATION</scope>
    <source>
        <strain evidence="8">DAOM BR144</strain>
    </source>
</reference>
<dbReference type="STRING" id="431595.K3WDA0"/>
<evidence type="ECO:0000256" key="2">
    <source>
        <dbReference type="ARBA" id="ARBA00004496"/>
    </source>
</evidence>
<dbReference type="HOGENOM" id="CLU_017218_0_0_1"/>
<feature type="domain" description="WW" evidence="6">
    <location>
        <begin position="492"/>
        <end position="525"/>
    </location>
</feature>
<evidence type="ECO:0000313" key="9">
    <source>
        <dbReference type="Proteomes" id="UP000019132"/>
    </source>
</evidence>
<feature type="region of interest" description="Disordered" evidence="5">
    <location>
        <begin position="660"/>
        <end position="751"/>
    </location>
</feature>
<feature type="compositionally biased region" description="Basic and acidic residues" evidence="5">
    <location>
        <begin position="700"/>
        <end position="718"/>
    </location>
</feature>
<reference evidence="9" key="1">
    <citation type="journal article" date="2010" name="Genome Biol.">
        <title>Genome sequence of the necrotrophic plant pathogen Pythium ultimum reveals original pathogenicity mechanisms and effector repertoire.</title>
        <authorList>
            <person name="Levesque C.A."/>
            <person name="Brouwer H."/>
            <person name="Cano L."/>
            <person name="Hamilton J.P."/>
            <person name="Holt C."/>
            <person name="Huitema E."/>
            <person name="Raffaele S."/>
            <person name="Robideau G.P."/>
            <person name="Thines M."/>
            <person name="Win J."/>
            <person name="Zerillo M.M."/>
            <person name="Beakes G.W."/>
            <person name="Boore J.L."/>
            <person name="Busam D."/>
            <person name="Dumas B."/>
            <person name="Ferriera S."/>
            <person name="Fuerstenberg S.I."/>
            <person name="Gachon C.M."/>
            <person name="Gaulin E."/>
            <person name="Govers F."/>
            <person name="Grenville-Briggs L."/>
            <person name="Horner N."/>
            <person name="Hostetler J."/>
            <person name="Jiang R.H."/>
            <person name="Johnson J."/>
            <person name="Krajaejun T."/>
            <person name="Lin H."/>
            <person name="Meijer H.J."/>
            <person name="Moore B."/>
            <person name="Morris P."/>
            <person name="Phuntmart V."/>
            <person name="Puiu D."/>
            <person name="Shetty J."/>
            <person name="Stajich J.E."/>
            <person name="Tripathy S."/>
            <person name="Wawra S."/>
            <person name="van West P."/>
            <person name="Whitty B.R."/>
            <person name="Coutinho P.M."/>
            <person name="Henrissat B."/>
            <person name="Martin F."/>
            <person name="Thomas P.D."/>
            <person name="Tyler B.M."/>
            <person name="De Vries R.P."/>
            <person name="Kamoun S."/>
            <person name="Yandell M."/>
            <person name="Tisserat N."/>
            <person name="Buell C.R."/>
        </authorList>
    </citation>
    <scope>NUCLEOTIDE SEQUENCE</scope>
    <source>
        <strain evidence="9">DAOM:BR144</strain>
    </source>
</reference>
<dbReference type="PROSITE" id="PS50020">
    <property type="entry name" value="WW_DOMAIN_2"/>
    <property type="match status" value="1"/>
</dbReference>
<dbReference type="InterPro" id="IPR036034">
    <property type="entry name" value="PDZ_sf"/>
</dbReference>
<feature type="compositionally biased region" description="Low complexity" evidence="5">
    <location>
        <begin position="437"/>
        <end position="449"/>
    </location>
</feature>
<dbReference type="VEuPathDB" id="FungiDB:PYU1_G002938"/>
<evidence type="ECO:0000259" key="7">
    <source>
        <dbReference type="PROSITE" id="PS50106"/>
    </source>
</evidence>
<feature type="domain" description="PDZ" evidence="7">
    <location>
        <begin position="578"/>
        <end position="660"/>
    </location>
</feature>
<dbReference type="PANTHER" id="PTHR17616">
    <property type="entry name" value="YES-ASSOCIATED PROTEIN YAP1 FAMILY MEMBER"/>
    <property type="match status" value="1"/>
</dbReference>
<dbReference type="GO" id="GO:0045944">
    <property type="term" value="P:positive regulation of transcription by RNA polymerase II"/>
    <property type="evidence" value="ECO:0007669"/>
    <property type="project" value="TreeGrafter"/>
</dbReference>
<comment type="subcellular location">
    <subcellularLocation>
        <location evidence="2">Cytoplasm</location>
    </subcellularLocation>
    <subcellularLocation>
        <location evidence="1">Nucleus</location>
    </subcellularLocation>
</comment>
<protein>
    <recommendedName>
        <fullName evidence="10">WW domain-containing protein</fullName>
    </recommendedName>
</protein>
<feature type="compositionally biased region" description="Polar residues" evidence="5">
    <location>
        <begin position="668"/>
        <end position="682"/>
    </location>
</feature>
<dbReference type="CDD" id="cd00201">
    <property type="entry name" value="WW"/>
    <property type="match status" value="1"/>
</dbReference>
<reference evidence="9" key="2">
    <citation type="submission" date="2010-04" db="EMBL/GenBank/DDBJ databases">
        <authorList>
            <person name="Buell R."/>
            <person name="Hamilton J."/>
            <person name="Hostetler J."/>
        </authorList>
    </citation>
    <scope>NUCLEOTIDE SEQUENCE [LARGE SCALE GENOMIC DNA]</scope>
    <source>
        <strain evidence="9">DAOM:BR144</strain>
    </source>
</reference>
<name>K3WDA0_GLOUD</name>
<dbReference type="InterPro" id="IPR001478">
    <property type="entry name" value="PDZ"/>
</dbReference>
<dbReference type="EMBL" id="GL376628">
    <property type="status" value="NOT_ANNOTATED_CDS"/>
    <property type="molecule type" value="Genomic_DNA"/>
</dbReference>
<dbReference type="SUPFAM" id="SSF51045">
    <property type="entry name" value="WW domain"/>
    <property type="match status" value="1"/>
</dbReference>
<dbReference type="GO" id="GO:0005737">
    <property type="term" value="C:cytoplasm"/>
    <property type="evidence" value="ECO:0007669"/>
    <property type="project" value="UniProtKB-SubCell"/>
</dbReference>
<proteinExistence type="predicted"/>
<dbReference type="PROSITE" id="PS50106">
    <property type="entry name" value="PDZ"/>
    <property type="match status" value="1"/>
</dbReference>
<dbReference type="SUPFAM" id="SSF50156">
    <property type="entry name" value="PDZ domain-like"/>
    <property type="match status" value="1"/>
</dbReference>
<feature type="compositionally biased region" description="Low complexity" evidence="5">
    <location>
        <begin position="732"/>
        <end position="742"/>
    </location>
</feature>
<dbReference type="PANTHER" id="PTHR17616:SF8">
    <property type="entry name" value="TRANSCRIPTIONAL COACTIVATOR YORKIE"/>
    <property type="match status" value="1"/>
</dbReference>
<dbReference type="Gene3D" id="2.20.70.10">
    <property type="match status" value="1"/>
</dbReference>
<organism evidence="8 9">
    <name type="scientific">Globisporangium ultimum (strain ATCC 200006 / CBS 805.95 / DAOM BR144)</name>
    <name type="common">Pythium ultimum</name>
    <dbReference type="NCBI Taxonomy" id="431595"/>
    <lineage>
        <taxon>Eukaryota</taxon>
        <taxon>Sar</taxon>
        <taxon>Stramenopiles</taxon>
        <taxon>Oomycota</taxon>
        <taxon>Peronosporomycetes</taxon>
        <taxon>Pythiales</taxon>
        <taxon>Pythiaceae</taxon>
        <taxon>Globisporangium</taxon>
    </lineage>
</organism>
<evidence type="ECO:0000256" key="5">
    <source>
        <dbReference type="SAM" id="MobiDB-lite"/>
    </source>
</evidence>
<dbReference type="CDD" id="cd00136">
    <property type="entry name" value="PDZ_canonical"/>
    <property type="match status" value="1"/>
</dbReference>
<evidence type="ECO:0000259" key="6">
    <source>
        <dbReference type="PROSITE" id="PS50020"/>
    </source>
</evidence>
<evidence type="ECO:0000256" key="3">
    <source>
        <dbReference type="ARBA" id="ARBA00022490"/>
    </source>
</evidence>
<keyword evidence="9" id="KW-1185">Reference proteome</keyword>